<feature type="transmembrane region" description="Helical" evidence="1">
    <location>
        <begin position="162"/>
        <end position="182"/>
    </location>
</feature>
<keyword evidence="1" id="KW-1133">Transmembrane helix</keyword>
<feature type="transmembrane region" description="Helical" evidence="1">
    <location>
        <begin position="81"/>
        <end position="102"/>
    </location>
</feature>
<accession>A0A8H3UXQ8</accession>
<feature type="transmembrane region" description="Helical" evidence="1">
    <location>
        <begin position="238"/>
        <end position="260"/>
    </location>
</feature>
<comment type="caution">
    <text evidence="2">The sequence shown here is derived from an EMBL/GenBank/DDBJ whole genome shotgun (WGS) entry which is preliminary data.</text>
</comment>
<evidence type="ECO:0000256" key="1">
    <source>
        <dbReference type="SAM" id="Phobius"/>
    </source>
</evidence>
<feature type="transmembrane region" description="Helical" evidence="1">
    <location>
        <begin position="114"/>
        <end position="142"/>
    </location>
</feature>
<gene>
    <name evidence="2" type="ORF">BLS_001287</name>
    <name evidence="3" type="ORF">EG327_003432</name>
</gene>
<evidence type="ECO:0000313" key="2">
    <source>
        <dbReference type="EMBL" id="KAE9977578.1"/>
    </source>
</evidence>
<evidence type="ECO:0000313" key="3">
    <source>
        <dbReference type="EMBL" id="KAE9988258.1"/>
    </source>
</evidence>
<evidence type="ECO:0000313" key="4">
    <source>
        <dbReference type="Proteomes" id="UP000433883"/>
    </source>
</evidence>
<reference evidence="2 4" key="1">
    <citation type="submission" date="2019-11" db="EMBL/GenBank/DDBJ databases">
        <title>Venturia inaequalis Genome Resource.</title>
        <authorList>
            <person name="Lichtner F.J."/>
        </authorList>
    </citation>
    <scope>NUCLEOTIDE SEQUENCE [LARGE SCALE GENOMIC DNA]</scope>
    <source>
        <strain evidence="2">Bline_iso_100314</strain>
        <strain evidence="3 5">DMI_063113</strain>
    </source>
</reference>
<dbReference type="EMBL" id="WNWQ01000128">
    <property type="protein sequence ID" value="KAE9977578.1"/>
    <property type="molecule type" value="Genomic_DNA"/>
</dbReference>
<keyword evidence="1" id="KW-0812">Transmembrane</keyword>
<keyword evidence="1" id="KW-0472">Membrane</keyword>
<dbReference type="Proteomes" id="UP000490939">
    <property type="component" value="Unassembled WGS sequence"/>
</dbReference>
<dbReference type="PROSITE" id="PS51257">
    <property type="entry name" value="PROKAR_LIPOPROTEIN"/>
    <property type="match status" value="1"/>
</dbReference>
<dbReference type="AlphaFoldDB" id="A0A8H3UXQ8"/>
<dbReference type="EMBL" id="WNWR01000216">
    <property type="protein sequence ID" value="KAE9988258.1"/>
    <property type="molecule type" value="Genomic_DNA"/>
</dbReference>
<protein>
    <submittedName>
        <fullName evidence="2">Uncharacterized protein</fullName>
    </submittedName>
</protein>
<feature type="transmembrane region" description="Helical" evidence="1">
    <location>
        <begin position="306"/>
        <end position="324"/>
    </location>
</feature>
<proteinExistence type="predicted"/>
<keyword evidence="5" id="KW-1185">Reference proteome</keyword>
<evidence type="ECO:0000313" key="5">
    <source>
        <dbReference type="Proteomes" id="UP000490939"/>
    </source>
</evidence>
<dbReference type="Proteomes" id="UP000433883">
    <property type="component" value="Unassembled WGS sequence"/>
</dbReference>
<name>A0A8H3UXQ8_VENIN</name>
<organism evidence="2 4">
    <name type="scientific">Venturia inaequalis</name>
    <name type="common">Apple scab fungus</name>
    <dbReference type="NCBI Taxonomy" id="5025"/>
    <lineage>
        <taxon>Eukaryota</taxon>
        <taxon>Fungi</taxon>
        <taxon>Dikarya</taxon>
        <taxon>Ascomycota</taxon>
        <taxon>Pezizomycotina</taxon>
        <taxon>Dothideomycetes</taxon>
        <taxon>Pleosporomycetidae</taxon>
        <taxon>Venturiales</taxon>
        <taxon>Venturiaceae</taxon>
        <taxon>Venturia</taxon>
    </lineage>
</organism>
<sequence>MSKFVAGLLIGLAIFGCIALHGFSIHNGMGEMIQVARAHNLLANGTRNPYMGKITGIGGVDSMLFTLISFFWPVSQGETPGLSLVGLLFGGQMVALLTVTMIEGFREGNKGRTVAFISIYAFLYQIAGFAILAPLYLSLYVLTSPTFSTPTAANLIVSNVDAIPFGILFGYLPFSALIALPYPAMLSLKQKTWAIILWQLTPHYATYISKILSSMSPHKSKTSSIPRQLMHLRAAYKFALLFAVPAHLYVWTLSLTAMFWPSLFSSPTQESLHPLNALIPRNPVHAWNAKASNIAEGSLWLLQWDYWIGSLAYLIFAIVAKSYATKKMGAKEVVAAMARMIAIGPLAAALTLLWDRDELVFGRGGDTEKKDK</sequence>
<feature type="transmembrane region" description="Helical" evidence="1">
    <location>
        <begin position="336"/>
        <end position="354"/>
    </location>
</feature>